<feature type="chain" id="PRO_5002880427" evidence="1">
    <location>
        <begin position="25"/>
        <end position="59"/>
    </location>
</feature>
<feature type="signal peptide" evidence="1">
    <location>
        <begin position="1"/>
        <end position="24"/>
    </location>
</feature>
<evidence type="ECO:0000313" key="2">
    <source>
        <dbReference type="EMBL" id="EEF14713.1"/>
    </source>
</evidence>
<dbReference type="EMBL" id="ACFU01000005">
    <property type="protein sequence ID" value="EEF14713.1"/>
    <property type="molecule type" value="Genomic_DNA"/>
</dbReference>
<accession>B9D084</accession>
<dbReference type="AlphaFoldDB" id="B9D084"/>
<dbReference type="Proteomes" id="UP000003082">
    <property type="component" value="Unassembled WGS sequence"/>
</dbReference>
<comment type="caution">
    <text evidence="2">The sequence shown here is derived from an EMBL/GenBank/DDBJ whole genome shotgun (WGS) entry which is preliminary data.</text>
</comment>
<gene>
    <name evidence="2" type="ORF">CAMRE0001_1399</name>
</gene>
<reference evidence="2 3" key="1">
    <citation type="submission" date="2008-08" db="EMBL/GenBank/DDBJ databases">
        <authorList>
            <person name="Madupu R."/>
            <person name="Durkin A.S."/>
            <person name="Torralba M."/>
            <person name="Methe B."/>
            <person name="Sutton G.G."/>
            <person name="Strausberg R.L."/>
            <person name="Nelson K.E."/>
        </authorList>
    </citation>
    <scope>NUCLEOTIDE SEQUENCE [LARGE SCALE GENOMIC DNA]</scope>
    <source>
        <strain evidence="2 3">RM3267</strain>
    </source>
</reference>
<protein>
    <submittedName>
        <fullName evidence="2">Uncharacterized protein</fullName>
    </submittedName>
</protein>
<keyword evidence="1" id="KW-0732">Signal</keyword>
<dbReference type="STRING" id="553218.CAMRE0001_1399"/>
<organism evidence="2 3">
    <name type="scientific">Campylobacter rectus RM3267</name>
    <dbReference type="NCBI Taxonomy" id="553218"/>
    <lineage>
        <taxon>Bacteria</taxon>
        <taxon>Pseudomonadati</taxon>
        <taxon>Campylobacterota</taxon>
        <taxon>Epsilonproteobacteria</taxon>
        <taxon>Campylobacterales</taxon>
        <taxon>Campylobacteraceae</taxon>
        <taxon>Campylobacter</taxon>
    </lineage>
</organism>
<evidence type="ECO:0000256" key="1">
    <source>
        <dbReference type="SAM" id="SignalP"/>
    </source>
</evidence>
<proteinExistence type="predicted"/>
<evidence type="ECO:0000313" key="3">
    <source>
        <dbReference type="Proteomes" id="UP000003082"/>
    </source>
</evidence>
<keyword evidence="3" id="KW-1185">Reference proteome</keyword>
<sequence length="59" mass="6689">MQRSKALCRRLKIFVCSALRFALAALREAVAGAGETKNYSKTRDKPLCKVKYLSILMRL</sequence>
<name>B9D084_CAMRE</name>